<organism evidence="4 5">
    <name type="scientific">Cryobacterium zongtaii</name>
    <dbReference type="NCBI Taxonomy" id="1259217"/>
    <lineage>
        <taxon>Bacteria</taxon>
        <taxon>Bacillati</taxon>
        <taxon>Actinomycetota</taxon>
        <taxon>Actinomycetes</taxon>
        <taxon>Micrococcales</taxon>
        <taxon>Microbacteriaceae</taxon>
        <taxon>Cryobacterium</taxon>
    </lineage>
</organism>
<dbReference type="InterPro" id="IPR037143">
    <property type="entry name" value="4-PPantetheinyl_Trfase_dom_sf"/>
</dbReference>
<dbReference type="Pfam" id="PF01648">
    <property type="entry name" value="ACPS"/>
    <property type="match status" value="1"/>
</dbReference>
<dbReference type="GO" id="GO:0019878">
    <property type="term" value="P:lysine biosynthetic process via aminoadipic acid"/>
    <property type="evidence" value="ECO:0007669"/>
    <property type="project" value="TreeGrafter"/>
</dbReference>
<protein>
    <recommendedName>
        <fullName evidence="3">4'-phosphopantetheinyl transferase domain-containing protein</fullName>
    </recommendedName>
</protein>
<name>A0A2S3ZLD8_9MICO</name>
<evidence type="ECO:0000256" key="1">
    <source>
        <dbReference type="ARBA" id="ARBA00010990"/>
    </source>
</evidence>
<dbReference type="InterPro" id="IPR050559">
    <property type="entry name" value="P-Pant_transferase_sf"/>
</dbReference>
<dbReference type="SUPFAM" id="SSF56214">
    <property type="entry name" value="4'-phosphopantetheinyl transferase"/>
    <property type="match status" value="1"/>
</dbReference>
<feature type="domain" description="4'-phosphopantetheinyl transferase" evidence="3">
    <location>
        <begin position="35"/>
        <end position="138"/>
    </location>
</feature>
<dbReference type="Proteomes" id="UP000237104">
    <property type="component" value="Unassembled WGS sequence"/>
</dbReference>
<evidence type="ECO:0000256" key="2">
    <source>
        <dbReference type="ARBA" id="ARBA00022679"/>
    </source>
</evidence>
<dbReference type="PANTHER" id="PTHR12215:SF10">
    <property type="entry name" value="L-AMINOADIPATE-SEMIALDEHYDE DEHYDROGENASE-PHOSPHOPANTETHEINYL TRANSFERASE"/>
    <property type="match status" value="1"/>
</dbReference>
<proteinExistence type="inferred from homology"/>
<comment type="caution">
    <text evidence="4">The sequence shown here is derived from an EMBL/GenBank/DDBJ whole genome shotgun (WGS) entry which is preliminary data.</text>
</comment>
<comment type="similarity">
    <text evidence="1">Belongs to the P-Pant transferase superfamily. Gsp/Sfp/HetI/AcpT family.</text>
</comment>
<accession>A0A2S3ZLD8</accession>
<dbReference type="OrthoDB" id="190168at2"/>
<dbReference type="EMBL" id="PPXF01000023">
    <property type="protein sequence ID" value="POH69147.1"/>
    <property type="molecule type" value="Genomic_DNA"/>
</dbReference>
<dbReference type="PANTHER" id="PTHR12215">
    <property type="entry name" value="PHOSPHOPANTETHEINE TRANSFERASE"/>
    <property type="match status" value="1"/>
</dbReference>
<evidence type="ECO:0000313" key="5">
    <source>
        <dbReference type="Proteomes" id="UP000237104"/>
    </source>
</evidence>
<dbReference type="InterPro" id="IPR008278">
    <property type="entry name" value="4-PPantetheinyl_Trfase_dom"/>
</dbReference>
<dbReference type="GO" id="GO:0005829">
    <property type="term" value="C:cytosol"/>
    <property type="evidence" value="ECO:0007669"/>
    <property type="project" value="TreeGrafter"/>
</dbReference>
<dbReference type="GO" id="GO:0008897">
    <property type="term" value="F:holo-[acyl-carrier-protein] synthase activity"/>
    <property type="evidence" value="ECO:0007669"/>
    <property type="project" value="InterPro"/>
</dbReference>
<sequence>MQRTTRAPRLTRNGWHCSVTHSHQLVGVAISNRGPIGLDVEHVRDITVDDMRGALTHSELAHVRRQHPDDRVGEVFRSWGRKESIVKLTGEGVAAMPAYEVTTRSDNGFWTVQDASQGDTNYVVRDLSVHTGYVAAIAEYTPME</sequence>
<dbReference type="Gene3D" id="3.90.470.20">
    <property type="entry name" value="4'-phosphopantetheinyl transferase domain"/>
    <property type="match status" value="2"/>
</dbReference>
<dbReference type="GO" id="GO:0000287">
    <property type="term" value="F:magnesium ion binding"/>
    <property type="evidence" value="ECO:0007669"/>
    <property type="project" value="InterPro"/>
</dbReference>
<evidence type="ECO:0000313" key="4">
    <source>
        <dbReference type="EMBL" id="POH69147.1"/>
    </source>
</evidence>
<keyword evidence="2" id="KW-0808">Transferase</keyword>
<dbReference type="AlphaFoldDB" id="A0A2S3ZLD8"/>
<evidence type="ECO:0000259" key="3">
    <source>
        <dbReference type="Pfam" id="PF01648"/>
    </source>
</evidence>
<reference evidence="4 5" key="1">
    <citation type="submission" date="2018-01" db="EMBL/GenBank/DDBJ databases">
        <title>Cryobacterium sp. nov., from glaciers in China.</title>
        <authorList>
            <person name="Liu Q."/>
            <person name="Xin Y.-H."/>
        </authorList>
    </citation>
    <scope>NUCLEOTIDE SEQUENCE [LARGE SCALE GENOMIC DNA]</scope>
    <source>
        <strain evidence="4 5">TMB1-8</strain>
    </source>
</reference>
<gene>
    <name evidence="4" type="ORF">C3B59_05780</name>
</gene>
<dbReference type="RefSeq" id="WP_103430440.1">
    <property type="nucleotide sequence ID" value="NZ_PPXF01000023.1"/>
</dbReference>